<name>A0A367JDG2_RHIST</name>
<dbReference type="SUPFAM" id="SSF81383">
    <property type="entry name" value="F-box domain"/>
    <property type="match status" value="1"/>
</dbReference>
<keyword evidence="3" id="KW-1185">Reference proteome</keyword>
<dbReference type="OrthoDB" id="2217005at2759"/>
<proteinExistence type="predicted"/>
<dbReference type="InterPro" id="IPR036047">
    <property type="entry name" value="F-box-like_dom_sf"/>
</dbReference>
<dbReference type="AlphaFoldDB" id="A0A367JDG2"/>
<comment type="caution">
    <text evidence="2">The sequence shown here is derived from an EMBL/GenBank/DDBJ whole genome shotgun (WGS) entry which is preliminary data.</text>
</comment>
<organism evidence="2 3">
    <name type="scientific">Rhizopus stolonifer</name>
    <name type="common">Rhizopus nigricans</name>
    <dbReference type="NCBI Taxonomy" id="4846"/>
    <lineage>
        <taxon>Eukaryota</taxon>
        <taxon>Fungi</taxon>
        <taxon>Fungi incertae sedis</taxon>
        <taxon>Mucoromycota</taxon>
        <taxon>Mucoromycotina</taxon>
        <taxon>Mucoromycetes</taxon>
        <taxon>Mucorales</taxon>
        <taxon>Mucorineae</taxon>
        <taxon>Rhizopodaceae</taxon>
        <taxon>Rhizopus</taxon>
    </lineage>
</organism>
<dbReference type="Proteomes" id="UP000253551">
    <property type="component" value="Unassembled WGS sequence"/>
</dbReference>
<reference evidence="2 3" key="1">
    <citation type="journal article" date="2018" name="G3 (Bethesda)">
        <title>Phylogenetic and Phylogenomic Definition of Rhizopus Species.</title>
        <authorList>
            <person name="Gryganskyi A.P."/>
            <person name="Golan J."/>
            <person name="Dolatabadi S."/>
            <person name="Mondo S."/>
            <person name="Robb S."/>
            <person name="Idnurm A."/>
            <person name="Muszewska A."/>
            <person name="Steczkiewicz K."/>
            <person name="Masonjones S."/>
            <person name="Liao H.L."/>
            <person name="Gajdeczka M.T."/>
            <person name="Anike F."/>
            <person name="Vuek A."/>
            <person name="Anishchenko I.M."/>
            <person name="Voigt K."/>
            <person name="de Hoog G.S."/>
            <person name="Smith M.E."/>
            <person name="Heitman J."/>
            <person name="Vilgalys R."/>
            <person name="Stajich J.E."/>
        </authorList>
    </citation>
    <scope>NUCLEOTIDE SEQUENCE [LARGE SCALE GENOMIC DNA]</scope>
    <source>
        <strain evidence="2 3">LSU 92-RS-03</strain>
    </source>
</reference>
<evidence type="ECO:0000259" key="1">
    <source>
        <dbReference type="PROSITE" id="PS50181"/>
    </source>
</evidence>
<evidence type="ECO:0000313" key="3">
    <source>
        <dbReference type="Proteomes" id="UP000253551"/>
    </source>
</evidence>
<accession>A0A367JDG2</accession>
<dbReference type="InterPro" id="IPR001810">
    <property type="entry name" value="F-box_dom"/>
</dbReference>
<sequence>MINTLPSEIIYNILSFLTYDQVYCARSVCKKLQVMGENHIYHQIRALNQTIVLKFDESKNISMELVAKSYDPKNRVIEFVPVNNGSVSLANGKRFAYHKLLKIQFSSWDQSASKISLEHLEPQDRALFLYHHTYNSSIEKVYELPSWNSTHKSRRYIGDKGLVVSMAYSQSSPKLVQQTQSLKSLPTSYYPASSAALSPIPAAPSLEIKWIRVTLDWVISGLKPSIPTTTQIYENDFIRLNQKLADEGYFKYDPLSEPVLDYIVSQQENGPTELPQTLLNFIHSHTHECRTRLSRLQHMLEGSGVDAQVLWKYTFAKSFVVGSGSLLGEEDVIRRIQDSEEEWRKKKPAFVRKIKVDLH</sequence>
<dbReference type="Pfam" id="PF12937">
    <property type="entry name" value="F-box-like"/>
    <property type="match status" value="1"/>
</dbReference>
<protein>
    <recommendedName>
        <fullName evidence="1">F-box domain-containing protein</fullName>
    </recommendedName>
</protein>
<dbReference type="Gene3D" id="1.20.1280.50">
    <property type="match status" value="1"/>
</dbReference>
<dbReference type="PROSITE" id="PS50181">
    <property type="entry name" value="FBOX"/>
    <property type="match status" value="1"/>
</dbReference>
<dbReference type="EMBL" id="PJQM01003654">
    <property type="protein sequence ID" value="RCH87761.1"/>
    <property type="molecule type" value="Genomic_DNA"/>
</dbReference>
<feature type="domain" description="F-box" evidence="1">
    <location>
        <begin position="1"/>
        <end position="44"/>
    </location>
</feature>
<evidence type="ECO:0000313" key="2">
    <source>
        <dbReference type="EMBL" id="RCH87761.1"/>
    </source>
</evidence>
<dbReference type="STRING" id="4846.A0A367JDG2"/>
<gene>
    <name evidence="2" type="ORF">CU098_008853</name>
</gene>